<keyword evidence="2" id="KW-0812">Transmembrane</keyword>
<keyword evidence="4" id="KW-1185">Reference proteome</keyword>
<proteinExistence type="predicted"/>
<organism evidence="3 4">
    <name type="scientific">Volvox africanus</name>
    <dbReference type="NCBI Taxonomy" id="51714"/>
    <lineage>
        <taxon>Eukaryota</taxon>
        <taxon>Viridiplantae</taxon>
        <taxon>Chlorophyta</taxon>
        <taxon>core chlorophytes</taxon>
        <taxon>Chlorophyceae</taxon>
        <taxon>CS clade</taxon>
        <taxon>Chlamydomonadales</taxon>
        <taxon>Volvocaceae</taxon>
        <taxon>Volvox</taxon>
    </lineage>
</organism>
<name>A0A8J4B9X6_9CHLO</name>
<feature type="compositionally biased region" description="Polar residues" evidence="1">
    <location>
        <begin position="44"/>
        <end position="56"/>
    </location>
</feature>
<sequence length="290" mass="32121">MLAVLRVLAYLCTFGTLVKNIISYYFAPIQLRNEIPKDGRAQQRPKNVSKHNSLQTAPKVGEGNQCFKRLQLSSFEELLAVVKTYPEVYLFIGYGARAQYADVDEVIRGLLPMLQDIHYRCGEKRWLGIYGGDKANVTAPDLGWLMKRLQDEHGCDLLAVQAGGEPDDHPTFHFVPERQTKYDEHSGKTKTLYGGIHGGELVGGSRIYLADELVKPDSSGIRLLTGLISAGGGQIALEELRYADEVGLPWTYVPSRAGNTQAYGSTYGPVHNWVTDRLSNGPRPVLVSAR</sequence>
<accession>A0A8J4B9X6</accession>
<evidence type="ECO:0000256" key="1">
    <source>
        <dbReference type="SAM" id="MobiDB-lite"/>
    </source>
</evidence>
<feature type="transmembrane region" description="Helical" evidence="2">
    <location>
        <begin position="7"/>
        <end position="27"/>
    </location>
</feature>
<feature type="region of interest" description="Disordered" evidence="1">
    <location>
        <begin position="38"/>
        <end position="59"/>
    </location>
</feature>
<dbReference type="EMBL" id="BNCO01000026">
    <property type="protein sequence ID" value="GIL57053.1"/>
    <property type="molecule type" value="Genomic_DNA"/>
</dbReference>
<dbReference type="Proteomes" id="UP000747399">
    <property type="component" value="Unassembled WGS sequence"/>
</dbReference>
<dbReference type="AlphaFoldDB" id="A0A8J4B9X6"/>
<comment type="caution">
    <text evidence="3">The sequence shown here is derived from an EMBL/GenBank/DDBJ whole genome shotgun (WGS) entry which is preliminary data.</text>
</comment>
<protein>
    <submittedName>
        <fullName evidence="3">Uncharacterized protein</fullName>
    </submittedName>
</protein>
<gene>
    <name evidence="3" type="ORF">Vafri_12345</name>
</gene>
<keyword evidence="2" id="KW-1133">Transmembrane helix</keyword>
<evidence type="ECO:0000313" key="4">
    <source>
        <dbReference type="Proteomes" id="UP000747399"/>
    </source>
</evidence>
<evidence type="ECO:0000256" key="2">
    <source>
        <dbReference type="SAM" id="Phobius"/>
    </source>
</evidence>
<reference evidence="3" key="1">
    <citation type="journal article" date="2021" name="Proc. Natl. Acad. Sci. U.S.A.">
        <title>Three genomes in the algal genus Volvox reveal the fate of a haploid sex-determining region after a transition to homothallism.</title>
        <authorList>
            <person name="Yamamoto K."/>
            <person name="Hamaji T."/>
            <person name="Kawai-Toyooka H."/>
            <person name="Matsuzaki R."/>
            <person name="Takahashi F."/>
            <person name="Nishimura Y."/>
            <person name="Kawachi M."/>
            <person name="Noguchi H."/>
            <person name="Minakuchi Y."/>
            <person name="Umen J.G."/>
            <person name="Toyoda A."/>
            <person name="Nozaki H."/>
        </authorList>
    </citation>
    <scope>NUCLEOTIDE SEQUENCE</scope>
    <source>
        <strain evidence="3">NIES-3780</strain>
    </source>
</reference>
<evidence type="ECO:0000313" key="3">
    <source>
        <dbReference type="EMBL" id="GIL57053.1"/>
    </source>
</evidence>
<keyword evidence="2" id="KW-0472">Membrane</keyword>